<accession>A0A1G6VR33</accession>
<dbReference type="InterPro" id="IPR029039">
    <property type="entry name" value="Flavoprotein-like_sf"/>
</dbReference>
<dbReference type="GO" id="GO:0010181">
    <property type="term" value="F:FMN binding"/>
    <property type="evidence" value="ECO:0007669"/>
    <property type="project" value="TreeGrafter"/>
</dbReference>
<dbReference type="InterPro" id="IPR005025">
    <property type="entry name" value="FMN_Rdtase-like_dom"/>
</dbReference>
<dbReference type="Pfam" id="PF03358">
    <property type="entry name" value="FMN_red"/>
    <property type="match status" value="1"/>
</dbReference>
<dbReference type="Proteomes" id="UP000198949">
    <property type="component" value="Unassembled WGS sequence"/>
</dbReference>
<sequence length="200" mass="22434">MSDRLNLAVIIGSTREGRWAPAPAEWITGVARRHGGFDVDLIDLLDADLPQHLTEHDMWSTESDPSAPVAALSERLHRADAFVVVAGEYNMSIPASLKHAIDYYMNEWAAKPVAMITYGGKITGGQNAAQHLRQIFPELRTMTIRNTIAFPRFYQDFDERGQFTKFAENEPAAKTLLEELHWWGRALANARSATPMPNPF</sequence>
<keyword evidence="3" id="KW-1185">Reference proteome</keyword>
<dbReference type="RefSeq" id="WP_091033046.1">
    <property type="nucleotide sequence ID" value="NZ_FNAD01000005.1"/>
</dbReference>
<gene>
    <name evidence="2" type="ORF">SAMN05216270_10583</name>
</gene>
<dbReference type="GO" id="GO:0016491">
    <property type="term" value="F:oxidoreductase activity"/>
    <property type="evidence" value="ECO:0007669"/>
    <property type="project" value="InterPro"/>
</dbReference>
<feature type="domain" description="NADPH-dependent FMN reductase-like" evidence="1">
    <location>
        <begin position="6"/>
        <end position="153"/>
    </location>
</feature>
<dbReference type="PANTHER" id="PTHR30543:SF21">
    <property type="entry name" value="NAD(P)H-DEPENDENT FMN REDUCTASE LOT6"/>
    <property type="match status" value="1"/>
</dbReference>
<proteinExistence type="predicted"/>
<dbReference type="STRING" id="58114.SAMN05216270_10583"/>
<evidence type="ECO:0000313" key="2">
    <source>
        <dbReference type="EMBL" id="SDD55991.1"/>
    </source>
</evidence>
<protein>
    <submittedName>
        <fullName evidence="2">NAD(P)H-dependent FMN reductase</fullName>
    </submittedName>
</protein>
<dbReference type="EMBL" id="FNAD01000005">
    <property type="protein sequence ID" value="SDD55991.1"/>
    <property type="molecule type" value="Genomic_DNA"/>
</dbReference>
<dbReference type="InterPro" id="IPR050712">
    <property type="entry name" value="NAD(P)H-dep_reductase"/>
</dbReference>
<dbReference type="AlphaFoldDB" id="A0A1G6VR33"/>
<dbReference type="Gene3D" id="3.40.50.360">
    <property type="match status" value="1"/>
</dbReference>
<reference evidence="3" key="1">
    <citation type="submission" date="2016-10" db="EMBL/GenBank/DDBJ databases">
        <authorList>
            <person name="Varghese N."/>
            <person name="Submissions S."/>
        </authorList>
    </citation>
    <scope>NUCLEOTIDE SEQUENCE [LARGE SCALE GENOMIC DNA]</scope>
    <source>
        <strain evidence="3">CGMCC 4.3516</strain>
    </source>
</reference>
<evidence type="ECO:0000313" key="3">
    <source>
        <dbReference type="Proteomes" id="UP000198949"/>
    </source>
</evidence>
<dbReference type="SUPFAM" id="SSF52218">
    <property type="entry name" value="Flavoproteins"/>
    <property type="match status" value="1"/>
</dbReference>
<dbReference type="OrthoDB" id="9812295at2"/>
<name>A0A1G6VR33_9ACTN</name>
<organism evidence="2 3">
    <name type="scientific">Glycomyces harbinensis</name>
    <dbReference type="NCBI Taxonomy" id="58114"/>
    <lineage>
        <taxon>Bacteria</taxon>
        <taxon>Bacillati</taxon>
        <taxon>Actinomycetota</taxon>
        <taxon>Actinomycetes</taxon>
        <taxon>Glycomycetales</taxon>
        <taxon>Glycomycetaceae</taxon>
        <taxon>Glycomyces</taxon>
    </lineage>
</organism>
<dbReference type="GO" id="GO:0005829">
    <property type="term" value="C:cytosol"/>
    <property type="evidence" value="ECO:0007669"/>
    <property type="project" value="TreeGrafter"/>
</dbReference>
<evidence type="ECO:0000259" key="1">
    <source>
        <dbReference type="Pfam" id="PF03358"/>
    </source>
</evidence>
<dbReference type="PANTHER" id="PTHR30543">
    <property type="entry name" value="CHROMATE REDUCTASE"/>
    <property type="match status" value="1"/>
</dbReference>